<evidence type="ECO:0000259" key="4">
    <source>
        <dbReference type="PROSITE" id="PS50042"/>
    </source>
</evidence>
<dbReference type="InterPro" id="IPR018490">
    <property type="entry name" value="cNMP-bd_dom_sf"/>
</dbReference>
<dbReference type="Gene3D" id="2.60.120.10">
    <property type="entry name" value="Jelly Rolls"/>
    <property type="match status" value="1"/>
</dbReference>
<keyword evidence="1" id="KW-0805">Transcription regulation</keyword>
<gene>
    <name evidence="6" type="ORF">FrCorBMG51_01440</name>
</gene>
<dbReference type="InterPro" id="IPR018488">
    <property type="entry name" value="cNMP-bd_CS"/>
</dbReference>
<dbReference type="InterPro" id="IPR050397">
    <property type="entry name" value="Env_Response_Regulators"/>
</dbReference>
<dbReference type="EMBL" id="JWIO01000002">
    <property type="protein sequence ID" value="KLL12959.1"/>
    <property type="molecule type" value="Genomic_DNA"/>
</dbReference>
<keyword evidence="7" id="KW-1185">Reference proteome</keyword>
<protein>
    <recommendedName>
        <fullName evidence="8">cAMP-binding domain of CRP or a regulatory subunit of cAMP-dependent protein kinases</fullName>
    </recommendedName>
</protein>
<dbReference type="SUPFAM" id="SSF46785">
    <property type="entry name" value="Winged helix' DNA-binding domain"/>
    <property type="match status" value="1"/>
</dbReference>
<evidence type="ECO:0000256" key="1">
    <source>
        <dbReference type="ARBA" id="ARBA00023015"/>
    </source>
</evidence>
<accession>A0ABR5F8D5</accession>
<dbReference type="Gene3D" id="1.10.10.10">
    <property type="entry name" value="Winged helix-like DNA-binding domain superfamily/Winged helix DNA-binding domain"/>
    <property type="match status" value="1"/>
</dbReference>
<evidence type="ECO:0000256" key="3">
    <source>
        <dbReference type="ARBA" id="ARBA00023163"/>
    </source>
</evidence>
<evidence type="ECO:0008006" key="8">
    <source>
        <dbReference type="Google" id="ProtNLM"/>
    </source>
</evidence>
<evidence type="ECO:0000259" key="5">
    <source>
        <dbReference type="PROSITE" id="PS51063"/>
    </source>
</evidence>
<dbReference type="InterPro" id="IPR012318">
    <property type="entry name" value="HTH_CRP"/>
</dbReference>
<comment type="caution">
    <text evidence="6">The sequence shown here is derived from an EMBL/GenBank/DDBJ whole genome shotgun (WGS) entry which is preliminary data.</text>
</comment>
<dbReference type="InterPro" id="IPR000595">
    <property type="entry name" value="cNMP-bd_dom"/>
</dbReference>
<proteinExistence type="predicted"/>
<evidence type="ECO:0000313" key="7">
    <source>
        <dbReference type="Proteomes" id="UP000035425"/>
    </source>
</evidence>
<dbReference type="Pfam" id="PF00027">
    <property type="entry name" value="cNMP_binding"/>
    <property type="match status" value="1"/>
</dbReference>
<name>A0ABR5F8D5_9ACTN</name>
<evidence type="ECO:0000256" key="2">
    <source>
        <dbReference type="ARBA" id="ARBA00023125"/>
    </source>
</evidence>
<dbReference type="InterPro" id="IPR036388">
    <property type="entry name" value="WH-like_DNA-bd_sf"/>
</dbReference>
<sequence>MLGGEREHAQMSPRDRLALEALGTVRHYGQGDVLLREGDRADLVMIVRTGRVKVVTVAESGYETLLAHRGPGDLIGEMAVIDGGTRSASVVAVESAQVVVVSAEAFRTFVATHPQVVRALVSSITRRLRESDRRRSELGAYPTGIRLARHLLELAHRHGDRQPDGSIAITLRVTQRDLAAAIGSSRESVGRDLRTFRSDGLIANRGRTLVVLNVAALRAFAYGESTGRQM</sequence>
<feature type="domain" description="Cyclic nucleotide-binding" evidence="4">
    <location>
        <begin position="26"/>
        <end position="127"/>
    </location>
</feature>
<dbReference type="SUPFAM" id="SSF51206">
    <property type="entry name" value="cAMP-binding domain-like"/>
    <property type="match status" value="1"/>
</dbReference>
<dbReference type="InterPro" id="IPR036390">
    <property type="entry name" value="WH_DNA-bd_sf"/>
</dbReference>
<organism evidence="6 7">
    <name type="scientific">Protofrankia coriariae</name>
    <dbReference type="NCBI Taxonomy" id="1562887"/>
    <lineage>
        <taxon>Bacteria</taxon>
        <taxon>Bacillati</taxon>
        <taxon>Actinomycetota</taxon>
        <taxon>Actinomycetes</taxon>
        <taxon>Frankiales</taxon>
        <taxon>Frankiaceae</taxon>
        <taxon>Protofrankia</taxon>
    </lineage>
</organism>
<dbReference type="CDD" id="cd00038">
    <property type="entry name" value="CAP_ED"/>
    <property type="match status" value="1"/>
</dbReference>
<dbReference type="Pfam" id="PF13545">
    <property type="entry name" value="HTH_Crp_2"/>
    <property type="match status" value="1"/>
</dbReference>
<dbReference type="Proteomes" id="UP000035425">
    <property type="component" value="Unassembled WGS sequence"/>
</dbReference>
<dbReference type="InterPro" id="IPR014710">
    <property type="entry name" value="RmlC-like_jellyroll"/>
</dbReference>
<dbReference type="SMART" id="SM00100">
    <property type="entry name" value="cNMP"/>
    <property type="match status" value="1"/>
</dbReference>
<dbReference type="SMART" id="SM00419">
    <property type="entry name" value="HTH_CRP"/>
    <property type="match status" value="1"/>
</dbReference>
<dbReference type="PROSITE" id="PS51063">
    <property type="entry name" value="HTH_CRP_2"/>
    <property type="match status" value="1"/>
</dbReference>
<dbReference type="PROSITE" id="PS00889">
    <property type="entry name" value="CNMP_BINDING_2"/>
    <property type="match status" value="1"/>
</dbReference>
<keyword evidence="2" id="KW-0238">DNA-binding</keyword>
<dbReference type="PANTHER" id="PTHR24567:SF68">
    <property type="entry name" value="DNA-BINDING TRANSCRIPTIONAL DUAL REGULATOR CRP"/>
    <property type="match status" value="1"/>
</dbReference>
<evidence type="ECO:0000313" key="6">
    <source>
        <dbReference type="EMBL" id="KLL12959.1"/>
    </source>
</evidence>
<keyword evidence="3" id="KW-0804">Transcription</keyword>
<dbReference type="PROSITE" id="PS50042">
    <property type="entry name" value="CNMP_BINDING_3"/>
    <property type="match status" value="1"/>
</dbReference>
<dbReference type="PANTHER" id="PTHR24567">
    <property type="entry name" value="CRP FAMILY TRANSCRIPTIONAL REGULATORY PROTEIN"/>
    <property type="match status" value="1"/>
</dbReference>
<reference evidence="6 7" key="1">
    <citation type="submission" date="2014-12" db="EMBL/GenBank/DDBJ databases">
        <title>Frankia sp. BMG5.1 draft genome.</title>
        <authorList>
            <person name="Gtari M."/>
            <person name="Ghodhbane-Gtari F."/>
            <person name="Nouioui I."/>
            <person name="Ktari A."/>
            <person name="Hezbri K."/>
            <person name="Mimouni W."/>
            <person name="Sbissi I."/>
            <person name="Ayari A."/>
            <person name="Yamanaka T."/>
            <person name="Normand P."/>
            <person name="Tisa L.S."/>
            <person name="Boudabous A."/>
        </authorList>
    </citation>
    <scope>NUCLEOTIDE SEQUENCE [LARGE SCALE GENOMIC DNA]</scope>
    <source>
        <strain evidence="6 7">BMG5.1</strain>
    </source>
</reference>
<feature type="domain" description="HTH crp-type" evidence="5">
    <location>
        <begin position="141"/>
        <end position="215"/>
    </location>
</feature>